<feature type="compositionally biased region" description="Polar residues" evidence="1">
    <location>
        <begin position="35"/>
        <end position="47"/>
    </location>
</feature>
<proteinExistence type="predicted"/>
<gene>
    <name evidence="2" type="ORF">AMECASPLE_039195</name>
</gene>
<accession>A0ABV0ZH46</accession>
<evidence type="ECO:0000313" key="2">
    <source>
        <dbReference type="EMBL" id="MEQ2305564.1"/>
    </source>
</evidence>
<sequence>MEEIQATDIPRPPRAQEPQENHRRDYRNPPGEPPSSHSAKAQGSCSDEPTGPASSRLRPSRSSPGPRDPRPRDITFPKQRANRAQGSRPRQAATGSEPALTKAPSPGYQEPQVHWGAETPTTGR</sequence>
<organism evidence="2 3">
    <name type="scientific">Ameca splendens</name>
    <dbReference type="NCBI Taxonomy" id="208324"/>
    <lineage>
        <taxon>Eukaryota</taxon>
        <taxon>Metazoa</taxon>
        <taxon>Chordata</taxon>
        <taxon>Craniata</taxon>
        <taxon>Vertebrata</taxon>
        <taxon>Euteleostomi</taxon>
        <taxon>Actinopterygii</taxon>
        <taxon>Neopterygii</taxon>
        <taxon>Teleostei</taxon>
        <taxon>Neoteleostei</taxon>
        <taxon>Acanthomorphata</taxon>
        <taxon>Ovalentaria</taxon>
        <taxon>Atherinomorphae</taxon>
        <taxon>Cyprinodontiformes</taxon>
        <taxon>Goodeidae</taxon>
        <taxon>Ameca</taxon>
    </lineage>
</organism>
<comment type="caution">
    <text evidence="2">The sequence shown here is derived from an EMBL/GenBank/DDBJ whole genome shotgun (WGS) entry which is preliminary data.</text>
</comment>
<dbReference type="EMBL" id="JAHRIP010064334">
    <property type="protein sequence ID" value="MEQ2305564.1"/>
    <property type="molecule type" value="Genomic_DNA"/>
</dbReference>
<feature type="region of interest" description="Disordered" evidence="1">
    <location>
        <begin position="1"/>
        <end position="124"/>
    </location>
</feature>
<evidence type="ECO:0000256" key="1">
    <source>
        <dbReference type="SAM" id="MobiDB-lite"/>
    </source>
</evidence>
<protein>
    <submittedName>
        <fullName evidence="2">Uncharacterized protein</fullName>
    </submittedName>
</protein>
<feature type="compositionally biased region" description="Low complexity" evidence="1">
    <location>
        <begin position="52"/>
        <end position="65"/>
    </location>
</feature>
<evidence type="ECO:0000313" key="3">
    <source>
        <dbReference type="Proteomes" id="UP001469553"/>
    </source>
</evidence>
<reference evidence="2 3" key="1">
    <citation type="submission" date="2021-06" db="EMBL/GenBank/DDBJ databases">
        <authorList>
            <person name="Palmer J.M."/>
        </authorList>
    </citation>
    <scope>NUCLEOTIDE SEQUENCE [LARGE SCALE GENOMIC DNA]</scope>
    <source>
        <strain evidence="2 3">AS_MEX2019</strain>
        <tissue evidence="2">Muscle</tissue>
    </source>
</reference>
<name>A0ABV0ZH46_9TELE</name>
<keyword evidence="3" id="KW-1185">Reference proteome</keyword>
<dbReference type="Proteomes" id="UP001469553">
    <property type="component" value="Unassembled WGS sequence"/>
</dbReference>
<feature type="compositionally biased region" description="Basic and acidic residues" evidence="1">
    <location>
        <begin position="17"/>
        <end position="27"/>
    </location>
</feature>